<dbReference type="InterPro" id="IPR050237">
    <property type="entry name" value="ATP-dep_AMP-bd_enzyme"/>
</dbReference>
<dbReference type="PANTHER" id="PTHR43767">
    <property type="entry name" value="LONG-CHAIN-FATTY-ACID--COA LIGASE"/>
    <property type="match status" value="1"/>
</dbReference>
<dbReference type="InterPro" id="IPR042099">
    <property type="entry name" value="ANL_N_sf"/>
</dbReference>
<proteinExistence type="predicted"/>
<dbReference type="Gene3D" id="3.40.50.12780">
    <property type="entry name" value="N-terminal domain of ligase-like"/>
    <property type="match status" value="1"/>
</dbReference>
<evidence type="ECO:0000313" key="3">
    <source>
        <dbReference type="Proteomes" id="UP001595990"/>
    </source>
</evidence>
<dbReference type="PANTHER" id="PTHR43767:SF10">
    <property type="entry name" value="SURFACTIN SYNTHASE SUBUNIT 1"/>
    <property type="match status" value="1"/>
</dbReference>
<dbReference type="EMBL" id="JBHSFS010000019">
    <property type="protein sequence ID" value="MFC4517271.1"/>
    <property type="molecule type" value="Genomic_DNA"/>
</dbReference>
<protein>
    <submittedName>
        <fullName evidence="2">AMP-binding protein</fullName>
    </submittedName>
</protein>
<dbReference type="Gene3D" id="3.30.300.30">
    <property type="match status" value="1"/>
</dbReference>
<gene>
    <name evidence="2" type="ORF">ACFPEN_30705</name>
</gene>
<evidence type="ECO:0000313" key="2">
    <source>
        <dbReference type="EMBL" id="MFC4517271.1"/>
    </source>
</evidence>
<dbReference type="RefSeq" id="WP_417924039.1">
    <property type="nucleotide sequence ID" value="NZ_JBHSFS010000019.1"/>
</dbReference>
<organism evidence="2 3">
    <name type="scientific">Streptomyces ehimensis</name>
    <dbReference type="NCBI Taxonomy" id="68195"/>
    <lineage>
        <taxon>Bacteria</taxon>
        <taxon>Bacillati</taxon>
        <taxon>Actinomycetota</taxon>
        <taxon>Actinomycetes</taxon>
        <taxon>Kitasatosporales</taxon>
        <taxon>Streptomycetaceae</taxon>
        <taxon>Streptomyces</taxon>
    </lineage>
</organism>
<name>A0ABV9BTC1_9ACTN</name>
<accession>A0ABV9BTC1</accession>
<reference evidence="3" key="1">
    <citation type="journal article" date="2019" name="Int. J. Syst. Evol. Microbiol.">
        <title>The Global Catalogue of Microorganisms (GCM) 10K type strain sequencing project: providing services to taxonomists for standard genome sequencing and annotation.</title>
        <authorList>
            <consortium name="The Broad Institute Genomics Platform"/>
            <consortium name="The Broad Institute Genome Sequencing Center for Infectious Disease"/>
            <person name="Wu L."/>
            <person name="Ma J."/>
        </authorList>
    </citation>
    <scope>NUCLEOTIDE SEQUENCE [LARGE SCALE GENOMIC DNA]</scope>
    <source>
        <strain evidence="3">CECT 8064</strain>
    </source>
</reference>
<feature type="domain" description="AMP-dependent synthetase/ligase" evidence="1">
    <location>
        <begin position="16"/>
        <end position="365"/>
    </location>
</feature>
<comment type="caution">
    <text evidence="2">The sequence shown here is derived from an EMBL/GenBank/DDBJ whole genome shotgun (WGS) entry which is preliminary data.</text>
</comment>
<sequence>MSEAVRQGTLVHSLLDEAVAEVPDKPAVRDAKGRWSYREVDEYSRAFEVWLEGQGFAPGDVLVVQLPASRELAAIFYGASRRGVIFAPLSTAMKAFQLRSVLSRATPRLVMGPAPTLAGLRDVTSVPVHDLESVWCQVERLRTLGGRAEPARVRPEDVAALIHTSGSTSAPTGVVVPHAQMTFASAAINAVLGYRRDDVVFSRFPMAWDVGLYKLALACLGRSELVLADGESDLVLLRRMREVGATVVPIVPSLATLMISLAGREQGAMPPVRMFTNTGAVLQQGTTAKLRELFPAATVVRQFGQTECKRVSIMPLDEQHERPGSVGRPLPGTRVLILDPQSVELPAGEPGEIVVAGPHVMPGYWQAPELTARRFRADAHTGEIRLHTGDLGWLDDDGYLYFAGRRDDMFKRKDIRMSTLEIEAAAMDIPGVRAAGVLPPTADRDLALCVEADLPAQTVLRELAQRLELAKVPAHCHVVSSFPLTANGKHDIREAARLMEGLRP</sequence>
<dbReference type="Proteomes" id="UP001595990">
    <property type="component" value="Unassembled WGS sequence"/>
</dbReference>
<keyword evidence="3" id="KW-1185">Reference proteome</keyword>
<dbReference type="Pfam" id="PF00501">
    <property type="entry name" value="AMP-binding"/>
    <property type="match status" value="1"/>
</dbReference>
<dbReference type="InterPro" id="IPR000873">
    <property type="entry name" value="AMP-dep_synth/lig_dom"/>
</dbReference>
<evidence type="ECO:0000259" key="1">
    <source>
        <dbReference type="Pfam" id="PF00501"/>
    </source>
</evidence>
<dbReference type="SUPFAM" id="SSF56801">
    <property type="entry name" value="Acetyl-CoA synthetase-like"/>
    <property type="match status" value="1"/>
</dbReference>
<dbReference type="InterPro" id="IPR045851">
    <property type="entry name" value="AMP-bd_C_sf"/>
</dbReference>